<evidence type="ECO:0000313" key="3">
    <source>
        <dbReference type="EMBL" id="CAL4929366.1"/>
    </source>
</evidence>
<name>A0ABC8XTP8_9POAL</name>
<feature type="transmembrane region" description="Helical" evidence="1">
    <location>
        <begin position="303"/>
        <end position="324"/>
    </location>
</feature>
<reference evidence="4" key="1">
    <citation type="submission" date="2024-06" db="EMBL/GenBank/DDBJ databases">
        <authorList>
            <person name="Ryan C."/>
        </authorList>
    </citation>
    <scope>NUCLEOTIDE SEQUENCE [LARGE SCALE GENOMIC DNA]</scope>
</reference>
<dbReference type="Pfam" id="PF00561">
    <property type="entry name" value="Abhydrolase_1"/>
    <property type="match status" value="1"/>
</dbReference>
<evidence type="ECO:0000259" key="2">
    <source>
        <dbReference type="Pfam" id="PF00561"/>
    </source>
</evidence>
<dbReference type="EMBL" id="OZ075125">
    <property type="protein sequence ID" value="CAL4929366.1"/>
    <property type="molecule type" value="Genomic_DNA"/>
</dbReference>
<feature type="transmembrane region" description="Helical" evidence="1">
    <location>
        <begin position="12"/>
        <end position="29"/>
    </location>
</feature>
<dbReference type="SUPFAM" id="SSF53474">
    <property type="entry name" value="alpha/beta-Hydrolases"/>
    <property type="match status" value="1"/>
</dbReference>
<sequence length="395" mass="44183">MKPPPHPHGGASTLFALLSLSLLLLRLLLRLRLAAFRDAALSLNLLARLRLRPVLLRLPPPDGAAATTLRVWCPSTPSTKPPLLLLHGFGGDAKWTWARNLPRLCRHFHVYAPDLVFFGAHSRSSSPLRSVPFQARCAADAMRLLGVRRYDVAGISYGGFVAYRMAAAEARDAVGRVVVMTSGVAAAPGEMREMAAREDRTVEEALLPKTAEGLRFLVRRSMHRPPPWMPDFVLDDFIQLMCVDQRKERAELLQELLKNGAGFDPLPVLTQETLIIWGDKDQVFPVDLGHRLHRYNKLNKQRAALRSTLSFLITVYFDLLSTIMNGQSTCRHLLKKTVCFVMAERRHLGEKSRLEIVKDAGHALQLEGADRVSKFIKSFLLDERRIGPGVSVAQK</sequence>
<feature type="domain" description="AB hydrolase-1" evidence="2">
    <location>
        <begin position="81"/>
        <end position="288"/>
    </location>
</feature>
<evidence type="ECO:0000256" key="1">
    <source>
        <dbReference type="SAM" id="Phobius"/>
    </source>
</evidence>
<dbReference type="AlphaFoldDB" id="A0ABC8XTP8"/>
<keyword evidence="1" id="KW-1133">Transmembrane helix</keyword>
<evidence type="ECO:0000313" key="4">
    <source>
        <dbReference type="Proteomes" id="UP001497457"/>
    </source>
</evidence>
<protein>
    <recommendedName>
        <fullName evidence="2">AB hydrolase-1 domain-containing protein</fullName>
    </recommendedName>
</protein>
<dbReference type="InterPro" id="IPR000073">
    <property type="entry name" value="AB_hydrolase_1"/>
</dbReference>
<organism evidence="3 4">
    <name type="scientific">Urochloa decumbens</name>
    <dbReference type="NCBI Taxonomy" id="240449"/>
    <lineage>
        <taxon>Eukaryota</taxon>
        <taxon>Viridiplantae</taxon>
        <taxon>Streptophyta</taxon>
        <taxon>Embryophyta</taxon>
        <taxon>Tracheophyta</taxon>
        <taxon>Spermatophyta</taxon>
        <taxon>Magnoliopsida</taxon>
        <taxon>Liliopsida</taxon>
        <taxon>Poales</taxon>
        <taxon>Poaceae</taxon>
        <taxon>PACMAD clade</taxon>
        <taxon>Panicoideae</taxon>
        <taxon>Panicodae</taxon>
        <taxon>Paniceae</taxon>
        <taxon>Melinidinae</taxon>
        <taxon>Urochloa</taxon>
    </lineage>
</organism>
<accession>A0ABC8XTP8</accession>
<gene>
    <name evidence="3" type="ORF">URODEC1_LOCUS25770</name>
</gene>
<reference evidence="3 4" key="2">
    <citation type="submission" date="2024-10" db="EMBL/GenBank/DDBJ databases">
        <authorList>
            <person name="Ryan C."/>
        </authorList>
    </citation>
    <scope>NUCLEOTIDE SEQUENCE [LARGE SCALE GENOMIC DNA]</scope>
</reference>
<dbReference type="InterPro" id="IPR029058">
    <property type="entry name" value="AB_hydrolase_fold"/>
</dbReference>
<dbReference type="PANTHER" id="PTHR43139:SF37">
    <property type="entry name" value="ALPHA_BETA-HYDROLASES SUPERFAMILY PROTEIN"/>
    <property type="match status" value="1"/>
</dbReference>
<keyword evidence="1" id="KW-0812">Transmembrane</keyword>
<proteinExistence type="predicted"/>
<dbReference type="PANTHER" id="PTHR43139">
    <property type="entry name" value="SI:DKEY-122A22.2"/>
    <property type="match status" value="1"/>
</dbReference>
<dbReference type="Gene3D" id="3.40.50.1820">
    <property type="entry name" value="alpha/beta hydrolase"/>
    <property type="match status" value="1"/>
</dbReference>
<keyword evidence="4" id="KW-1185">Reference proteome</keyword>
<keyword evidence="1" id="KW-0472">Membrane</keyword>
<dbReference type="PRINTS" id="PR00111">
    <property type="entry name" value="ABHYDROLASE"/>
</dbReference>
<dbReference type="InterPro" id="IPR052370">
    <property type="entry name" value="Meta-cleavage_hydrolase"/>
</dbReference>
<dbReference type="Proteomes" id="UP001497457">
    <property type="component" value="Chromosome 15b"/>
</dbReference>